<dbReference type="Proteomes" id="UP000078070">
    <property type="component" value="Chromosome"/>
</dbReference>
<reference evidence="2" key="1">
    <citation type="submission" date="2016-05" db="EMBL/GenBank/DDBJ databases">
        <authorList>
            <person name="Baek K."/>
            <person name="Yang S.-J."/>
        </authorList>
    </citation>
    <scope>NUCLEOTIDE SEQUENCE [LARGE SCALE GENOMIC DNA]</scope>
    <source>
        <strain evidence="2">ST58-10</strain>
    </source>
</reference>
<keyword evidence="2" id="KW-1185">Reference proteome</keyword>
<dbReference type="InterPro" id="IPR007434">
    <property type="entry name" value="FemAB-like"/>
</dbReference>
<name>A0A1A9EXY2_9GAMM</name>
<dbReference type="EMBL" id="CP015839">
    <property type="protein sequence ID" value="ANG62389.1"/>
    <property type="molecule type" value="Genomic_DNA"/>
</dbReference>
<sequence>MLELKIHTDIGAIGPDTWNRLCGIDYPFLRYEFLAALEDSHSVSPQTGWQSLHIAVEQDGDTIAVMPLYLKTHSYGEYVFDWAWADAYQRHGLDYYPKLVTAIPFTPAAGPRIGSSQPTATLMPALLDAIRQLAERFGASSWHGLFVEPGLRQSMEASNLTLRLGTQYHWLNEGFRNFDHFLEKFASRKRKNIRRERQKVLDQQISLRRIQGTELSPELLDIFYAFYQNTYLKRGRTGYLTPEFFQLLHRTMPEQLLLVIAEKGGQPVAGALSLKSSSTLYGRYWGCRDDYDSLHFETCYYQGIEYCIEQGLTRFDPGAQGEHKIQRGFQPIETWSGHWIRHPGFADAINKAMSTERDAMRAQIEELTTWLPFRKD</sequence>
<organism evidence="1 2">
    <name type="scientific">Marinobacterium aestuarii</name>
    <dbReference type="NCBI Taxonomy" id="1821621"/>
    <lineage>
        <taxon>Bacteria</taxon>
        <taxon>Pseudomonadati</taxon>
        <taxon>Pseudomonadota</taxon>
        <taxon>Gammaproteobacteria</taxon>
        <taxon>Oceanospirillales</taxon>
        <taxon>Oceanospirillaceae</taxon>
        <taxon>Marinobacterium</taxon>
    </lineage>
</organism>
<dbReference type="InterPro" id="IPR016181">
    <property type="entry name" value="Acyl_CoA_acyltransferase"/>
</dbReference>
<dbReference type="KEGG" id="mars:A8C75_07730"/>
<dbReference type="SUPFAM" id="SSF55729">
    <property type="entry name" value="Acyl-CoA N-acyltransferases (Nat)"/>
    <property type="match status" value="1"/>
</dbReference>
<evidence type="ECO:0008006" key="3">
    <source>
        <dbReference type="Google" id="ProtNLM"/>
    </source>
</evidence>
<protein>
    <recommendedName>
        <fullName evidence="3">GNAT family N-acetyltransferase</fullName>
    </recommendedName>
</protein>
<dbReference type="STRING" id="1821621.A8C75_07730"/>
<proteinExistence type="predicted"/>
<dbReference type="Pfam" id="PF04339">
    <property type="entry name" value="FemAB_like"/>
    <property type="match status" value="1"/>
</dbReference>
<evidence type="ECO:0000313" key="2">
    <source>
        <dbReference type="Proteomes" id="UP000078070"/>
    </source>
</evidence>
<reference evidence="1 2" key="2">
    <citation type="journal article" date="2018" name="Int. J. Syst. Evol. Microbiol.">
        <title>Marinobacterium aestuarii sp. nov., a benzene-degrading marine bacterium isolated from estuary sediment.</title>
        <authorList>
            <person name="Bae S.S."/>
            <person name="Jung J."/>
            <person name="Chung D."/>
            <person name="Baek K."/>
        </authorList>
    </citation>
    <scope>NUCLEOTIDE SEQUENCE [LARGE SCALE GENOMIC DNA]</scope>
    <source>
        <strain evidence="1 2">ST58-10</strain>
    </source>
</reference>
<dbReference type="OrthoDB" id="9776898at2"/>
<dbReference type="RefSeq" id="WP_067380319.1">
    <property type="nucleotide sequence ID" value="NZ_CP015839.1"/>
</dbReference>
<dbReference type="Gene3D" id="3.40.630.30">
    <property type="match status" value="1"/>
</dbReference>
<accession>A0A1A9EXY2</accession>
<gene>
    <name evidence="1" type="ORF">A8C75_07730</name>
</gene>
<dbReference type="AlphaFoldDB" id="A0A1A9EXY2"/>
<evidence type="ECO:0000313" key="1">
    <source>
        <dbReference type="EMBL" id="ANG62389.1"/>
    </source>
</evidence>
<dbReference type="PANTHER" id="PTHR47017:SF1">
    <property type="entry name" value="ACYL-COA"/>
    <property type="match status" value="1"/>
</dbReference>
<dbReference type="PANTHER" id="PTHR47017">
    <property type="entry name" value="ACYL-COA"/>
    <property type="match status" value="1"/>
</dbReference>